<dbReference type="InterPro" id="IPR010285">
    <property type="entry name" value="DNA_helicase_pif1-like_DEAD"/>
</dbReference>
<feature type="domain" description="Ribonuclease H1 N-terminal" evidence="4">
    <location>
        <begin position="10"/>
        <end position="51"/>
    </location>
</feature>
<dbReference type="InterPro" id="IPR027417">
    <property type="entry name" value="P-loop_NTPase"/>
</dbReference>
<dbReference type="GO" id="GO:0006310">
    <property type="term" value="P:DNA recombination"/>
    <property type="evidence" value="ECO:0007669"/>
    <property type="project" value="UniProtKB-KW"/>
</dbReference>
<dbReference type="GO" id="GO:0043139">
    <property type="term" value="F:5'-3' DNA helicase activity"/>
    <property type="evidence" value="ECO:0007669"/>
    <property type="project" value="UniProtKB-EC"/>
</dbReference>
<keyword evidence="3" id="KW-1133">Transmembrane helix</keyword>
<evidence type="ECO:0000259" key="4">
    <source>
        <dbReference type="Pfam" id="PF01693"/>
    </source>
</evidence>
<dbReference type="EMBL" id="LXFE01000288">
    <property type="protein sequence ID" value="OLL25894.1"/>
    <property type="molecule type" value="Genomic_DNA"/>
</dbReference>
<keyword evidence="1" id="KW-0234">DNA repair</keyword>
<feature type="region of interest" description="Disordered" evidence="2">
    <location>
        <begin position="116"/>
        <end position="135"/>
    </location>
</feature>
<dbReference type="PANTHER" id="PTHR47642:SF5">
    <property type="entry name" value="ATP-DEPENDENT DNA HELICASE"/>
    <property type="match status" value="1"/>
</dbReference>
<evidence type="ECO:0000256" key="3">
    <source>
        <dbReference type="SAM" id="Phobius"/>
    </source>
</evidence>
<dbReference type="SUPFAM" id="SSF52540">
    <property type="entry name" value="P-loop containing nucleoside triphosphate hydrolases"/>
    <property type="match status" value="1"/>
</dbReference>
<comment type="similarity">
    <text evidence="1">Belongs to the helicase family.</text>
</comment>
<name>A0A1U7LTC1_NEOID</name>
<dbReference type="InterPro" id="IPR011320">
    <property type="entry name" value="RNase_H1_N"/>
</dbReference>
<keyword evidence="1" id="KW-0227">DNA damage</keyword>
<feature type="domain" description="DNA helicase Pif1-like DEAD-box helicase" evidence="5">
    <location>
        <begin position="180"/>
        <end position="328"/>
    </location>
</feature>
<comment type="cofactor">
    <cofactor evidence="1">
        <name>Mg(2+)</name>
        <dbReference type="ChEBI" id="CHEBI:18420"/>
    </cofactor>
</comment>
<dbReference type="Gene3D" id="3.40.50.300">
    <property type="entry name" value="P-loop containing nucleotide triphosphate hydrolases"/>
    <property type="match status" value="1"/>
</dbReference>
<keyword evidence="1" id="KW-0378">Hydrolase</keyword>
<accession>A0A1U7LTC1</accession>
<dbReference type="GO" id="GO:0005524">
    <property type="term" value="F:ATP binding"/>
    <property type="evidence" value="ECO:0007669"/>
    <property type="project" value="UniProtKB-KW"/>
</dbReference>
<dbReference type="EC" id="5.6.2.3" evidence="1"/>
<evidence type="ECO:0000256" key="2">
    <source>
        <dbReference type="SAM" id="MobiDB-lite"/>
    </source>
</evidence>
<evidence type="ECO:0000313" key="6">
    <source>
        <dbReference type="EMBL" id="OLL25894.1"/>
    </source>
</evidence>
<keyword evidence="3" id="KW-0812">Transmembrane</keyword>
<dbReference type="GO" id="GO:0000723">
    <property type="term" value="P:telomere maintenance"/>
    <property type="evidence" value="ECO:0007669"/>
    <property type="project" value="InterPro"/>
</dbReference>
<dbReference type="GO" id="GO:0006281">
    <property type="term" value="P:DNA repair"/>
    <property type="evidence" value="ECO:0007669"/>
    <property type="project" value="UniProtKB-KW"/>
</dbReference>
<dbReference type="Gene3D" id="3.40.970.10">
    <property type="entry name" value="Ribonuclease H1, N-terminal domain"/>
    <property type="match status" value="1"/>
</dbReference>
<reference evidence="6 7" key="1">
    <citation type="submission" date="2016-04" db="EMBL/GenBank/DDBJ databases">
        <title>Evolutionary innovation and constraint leading to complex multicellularity in the Ascomycota.</title>
        <authorList>
            <person name="Cisse O."/>
            <person name="Nguyen A."/>
            <person name="Hewitt D.A."/>
            <person name="Jedd G."/>
            <person name="Stajich J.E."/>
        </authorList>
    </citation>
    <scope>NUCLEOTIDE SEQUENCE [LARGE SCALE GENOMIC DNA]</scope>
    <source>
        <strain evidence="6 7">DAH-3</strain>
    </source>
</reference>
<proteinExistence type="inferred from homology"/>
<keyword evidence="1" id="KW-0067">ATP-binding</keyword>
<dbReference type="GO" id="GO:0016887">
    <property type="term" value="F:ATP hydrolysis activity"/>
    <property type="evidence" value="ECO:0007669"/>
    <property type="project" value="RHEA"/>
</dbReference>
<organism evidence="6 7">
    <name type="scientific">Neolecta irregularis (strain DAH-3)</name>
    <dbReference type="NCBI Taxonomy" id="1198029"/>
    <lineage>
        <taxon>Eukaryota</taxon>
        <taxon>Fungi</taxon>
        <taxon>Dikarya</taxon>
        <taxon>Ascomycota</taxon>
        <taxon>Taphrinomycotina</taxon>
        <taxon>Neolectales</taxon>
        <taxon>Neolectaceae</taxon>
        <taxon>Neolecta</taxon>
    </lineage>
</organism>
<keyword evidence="1 6" id="KW-0347">Helicase</keyword>
<dbReference type="Pfam" id="PF01693">
    <property type="entry name" value="Cauli_VI"/>
    <property type="match status" value="1"/>
</dbReference>
<dbReference type="STRING" id="1198029.A0A1U7LTC1"/>
<keyword evidence="1" id="KW-0233">DNA recombination</keyword>
<dbReference type="InterPro" id="IPR037056">
    <property type="entry name" value="RNase_H1_N_sf"/>
</dbReference>
<dbReference type="SUPFAM" id="SSF55658">
    <property type="entry name" value="L9 N-domain-like"/>
    <property type="match status" value="1"/>
</dbReference>
<evidence type="ECO:0000259" key="5">
    <source>
        <dbReference type="Pfam" id="PF05970"/>
    </source>
</evidence>
<keyword evidence="7" id="KW-1185">Reference proteome</keyword>
<evidence type="ECO:0000256" key="1">
    <source>
        <dbReference type="RuleBase" id="RU363044"/>
    </source>
</evidence>
<dbReference type="PANTHER" id="PTHR47642">
    <property type="entry name" value="ATP-DEPENDENT DNA HELICASE"/>
    <property type="match status" value="1"/>
</dbReference>
<sequence>MTKGRKKTHYVVIGGPNEGIFTDWPSCKKAYEGFVGARNKGFFSEWEARAFLSEHGRKFTDIHAPNSKKRKIEEPPSCNPDENSLGRRDPYCPSKITAVPPEKDISPIISPYFSPFPRETPKKEHSEGSSITTLRPSYSPSQKILMKTDLSGSDSDRSKIEFDPLPACSPEQLDALSYVVSGHNTFITGPAGTGKSFLLEEIQRYFQICHRQFLSMASTGIAALQIGGSTLHSAMRIGTVEEGFEYTLKRIGKDKRKEIKNLDCLILDEVSMISEMVLNCVDFVLKSIRKSAKPFGTSLSVLAVMILGGIQMVVCGDFFQLGPVSKRAYCPNCGIMNWTSPGEGILTYRNVWAYTM</sequence>
<evidence type="ECO:0000313" key="7">
    <source>
        <dbReference type="Proteomes" id="UP000186594"/>
    </source>
</evidence>
<comment type="catalytic activity">
    <reaction evidence="1">
        <text>ATP + H2O = ADP + phosphate + H(+)</text>
        <dbReference type="Rhea" id="RHEA:13065"/>
        <dbReference type="ChEBI" id="CHEBI:15377"/>
        <dbReference type="ChEBI" id="CHEBI:15378"/>
        <dbReference type="ChEBI" id="CHEBI:30616"/>
        <dbReference type="ChEBI" id="CHEBI:43474"/>
        <dbReference type="ChEBI" id="CHEBI:456216"/>
        <dbReference type="EC" id="5.6.2.3"/>
    </reaction>
</comment>
<gene>
    <name evidence="6" type="ORF">NEOLI_002202</name>
</gene>
<dbReference type="OrthoDB" id="432234at2759"/>
<dbReference type="Pfam" id="PF05970">
    <property type="entry name" value="PIF1"/>
    <property type="match status" value="1"/>
</dbReference>
<dbReference type="InterPro" id="IPR051055">
    <property type="entry name" value="PIF1_helicase"/>
</dbReference>
<feature type="transmembrane region" description="Helical" evidence="3">
    <location>
        <begin position="295"/>
        <end position="314"/>
    </location>
</feature>
<protein>
    <recommendedName>
        <fullName evidence="1">ATP-dependent DNA helicase</fullName>
        <ecNumber evidence="1">5.6.2.3</ecNumber>
    </recommendedName>
</protein>
<dbReference type="Proteomes" id="UP000186594">
    <property type="component" value="Unassembled WGS sequence"/>
</dbReference>
<comment type="caution">
    <text evidence="6">The sequence shown here is derived from an EMBL/GenBank/DDBJ whole genome shotgun (WGS) entry which is preliminary data.</text>
</comment>
<feature type="region of interest" description="Disordered" evidence="2">
    <location>
        <begin position="62"/>
        <end position="92"/>
    </location>
</feature>
<dbReference type="AlphaFoldDB" id="A0A1U7LTC1"/>
<dbReference type="InterPro" id="IPR009027">
    <property type="entry name" value="Ribosomal_bL9/RNase_H1_N"/>
</dbReference>
<keyword evidence="3" id="KW-0472">Membrane</keyword>
<keyword evidence="1" id="KW-0547">Nucleotide-binding</keyword>